<evidence type="ECO:0000313" key="3">
    <source>
        <dbReference type="Proteomes" id="UP000009168"/>
    </source>
</evidence>
<protein>
    <submittedName>
        <fullName evidence="2">Uncharacterized protein</fullName>
    </submittedName>
</protein>
<evidence type="ECO:0000313" key="2">
    <source>
        <dbReference type="EMBL" id="EAR84889.1"/>
    </source>
</evidence>
<accession>I7LTA4</accession>
<dbReference type="GeneID" id="7839395"/>
<dbReference type="RefSeq" id="XP_001032552.1">
    <property type="nucleotide sequence ID" value="XM_001032552.2"/>
</dbReference>
<dbReference type="EMBL" id="GG662620">
    <property type="protein sequence ID" value="EAR84889.1"/>
    <property type="molecule type" value="Genomic_DNA"/>
</dbReference>
<keyword evidence="3" id="KW-1185">Reference proteome</keyword>
<feature type="region of interest" description="Disordered" evidence="1">
    <location>
        <begin position="1"/>
        <end position="40"/>
    </location>
</feature>
<dbReference type="KEGG" id="tet:TTHERM_00600810"/>
<feature type="compositionally biased region" description="Polar residues" evidence="1">
    <location>
        <begin position="23"/>
        <end position="38"/>
    </location>
</feature>
<organism evidence="2 3">
    <name type="scientific">Tetrahymena thermophila (strain SB210)</name>
    <dbReference type="NCBI Taxonomy" id="312017"/>
    <lineage>
        <taxon>Eukaryota</taxon>
        <taxon>Sar</taxon>
        <taxon>Alveolata</taxon>
        <taxon>Ciliophora</taxon>
        <taxon>Intramacronucleata</taxon>
        <taxon>Oligohymenophorea</taxon>
        <taxon>Hymenostomatida</taxon>
        <taxon>Tetrahymenina</taxon>
        <taxon>Tetrahymenidae</taxon>
        <taxon>Tetrahymena</taxon>
    </lineage>
</organism>
<name>I7LTA4_TETTS</name>
<dbReference type="AlphaFoldDB" id="I7LTA4"/>
<dbReference type="InParanoid" id="I7LTA4"/>
<gene>
    <name evidence="2" type="ORF">TTHERM_00600810</name>
</gene>
<sequence>MGSSAGKNNNSDKKLVSDRDANQKNILKSQNINQNSDSQWDDVHGNFILPQKMELKKQCIETQQQVDEALKRLIELNIIPNDSNTKKSIRQRYPQKHYSYHQQPIKGIQSERILKKKTNQDDKNQVKFFGPDQIVRRNNSKPSLQCFTQLHNSPQHQKENICQNYKNNNQLKQERMNIYCSPSRNYQQEKGFLPQINQNKNQIQRCESMSYIIKT</sequence>
<dbReference type="Proteomes" id="UP000009168">
    <property type="component" value="Unassembled WGS sequence"/>
</dbReference>
<reference evidence="3" key="1">
    <citation type="journal article" date="2006" name="PLoS Biol.">
        <title>Macronuclear genome sequence of the ciliate Tetrahymena thermophila, a model eukaryote.</title>
        <authorList>
            <person name="Eisen J.A."/>
            <person name="Coyne R.S."/>
            <person name="Wu M."/>
            <person name="Wu D."/>
            <person name="Thiagarajan M."/>
            <person name="Wortman J.R."/>
            <person name="Badger J.H."/>
            <person name="Ren Q."/>
            <person name="Amedeo P."/>
            <person name="Jones K.M."/>
            <person name="Tallon L.J."/>
            <person name="Delcher A.L."/>
            <person name="Salzberg S.L."/>
            <person name="Silva J.C."/>
            <person name="Haas B.J."/>
            <person name="Majoros W.H."/>
            <person name="Farzad M."/>
            <person name="Carlton J.M."/>
            <person name="Smith R.K. Jr."/>
            <person name="Garg J."/>
            <person name="Pearlman R.E."/>
            <person name="Karrer K.M."/>
            <person name="Sun L."/>
            <person name="Manning G."/>
            <person name="Elde N.C."/>
            <person name="Turkewitz A.P."/>
            <person name="Asai D.J."/>
            <person name="Wilkes D.E."/>
            <person name="Wang Y."/>
            <person name="Cai H."/>
            <person name="Collins K."/>
            <person name="Stewart B.A."/>
            <person name="Lee S.R."/>
            <person name="Wilamowska K."/>
            <person name="Weinberg Z."/>
            <person name="Ruzzo W.L."/>
            <person name="Wloga D."/>
            <person name="Gaertig J."/>
            <person name="Frankel J."/>
            <person name="Tsao C.-C."/>
            <person name="Gorovsky M.A."/>
            <person name="Keeling P.J."/>
            <person name="Waller R.F."/>
            <person name="Patron N.J."/>
            <person name="Cherry J.M."/>
            <person name="Stover N.A."/>
            <person name="Krieger C.J."/>
            <person name="del Toro C."/>
            <person name="Ryder H.F."/>
            <person name="Williamson S.C."/>
            <person name="Barbeau R.A."/>
            <person name="Hamilton E.P."/>
            <person name="Orias E."/>
        </authorList>
    </citation>
    <scope>NUCLEOTIDE SEQUENCE [LARGE SCALE GENOMIC DNA]</scope>
    <source>
        <strain evidence="3">SB210</strain>
    </source>
</reference>
<evidence type="ECO:0000256" key="1">
    <source>
        <dbReference type="SAM" id="MobiDB-lite"/>
    </source>
</evidence>
<feature type="compositionally biased region" description="Basic and acidic residues" evidence="1">
    <location>
        <begin position="10"/>
        <end position="22"/>
    </location>
</feature>
<dbReference type="HOGENOM" id="CLU_1285587_0_0_1"/>
<proteinExistence type="predicted"/>